<dbReference type="InterPro" id="IPR048560">
    <property type="entry name" value="KDM6A_B-like_GATAL"/>
</dbReference>
<evidence type="ECO:0000313" key="13">
    <source>
        <dbReference type="EMBL" id="KAH3820512.1"/>
    </source>
</evidence>
<evidence type="ECO:0000256" key="4">
    <source>
        <dbReference type="ARBA" id="ARBA00022833"/>
    </source>
</evidence>
<dbReference type="Gene3D" id="1.20.58.1370">
    <property type="match status" value="1"/>
</dbReference>
<comment type="similarity">
    <text evidence="10">Belongs to the UTX family.</text>
</comment>
<reference evidence="13" key="1">
    <citation type="journal article" date="2019" name="bioRxiv">
        <title>The Genome of the Zebra Mussel, Dreissena polymorpha: A Resource for Invasive Species Research.</title>
        <authorList>
            <person name="McCartney M.A."/>
            <person name="Auch B."/>
            <person name="Kono T."/>
            <person name="Mallez S."/>
            <person name="Zhang Y."/>
            <person name="Obille A."/>
            <person name="Becker A."/>
            <person name="Abrahante J.E."/>
            <person name="Garbe J."/>
            <person name="Badalamenti J.P."/>
            <person name="Herman A."/>
            <person name="Mangelson H."/>
            <person name="Liachko I."/>
            <person name="Sullivan S."/>
            <person name="Sone E.D."/>
            <person name="Koren S."/>
            <person name="Silverstein K.A.T."/>
            <person name="Beckman K.B."/>
            <person name="Gohl D.M."/>
        </authorList>
    </citation>
    <scope>NUCLEOTIDE SEQUENCE</scope>
    <source>
        <strain evidence="13">Duluth1</strain>
        <tissue evidence="13">Whole animal</tissue>
    </source>
</reference>
<dbReference type="Pfam" id="PF21326">
    <property type="entry name" value="KDM6_GATAL"/>
    <property type="match status" value="1"/>
</dbReference>
<keyword evidence="6" id="KW-0223">Dioxygenase</keyword>
<proteinExistence type="inferred from homology"/>
<dbReference type="GO" id="GO:0000978">
    <property type="term" value="F:RNA polymerase II cis-regulatory region sequence-specific DNA binding"/>
    <property type="evidence" value="ECO:0007669"/>
    <property type="project" value="TreeGrafter"/>
</dbReference>
<dbReference type="PANTHER" id="PTHR14017:SF1">
    <property type="entry name" value="LD02225P"/>
    <property type="match status" value="1"/>
</dbReference>
<evidence type="ECO:0000256" key="5">
    <source>
        <dbReference type="ARBA" id="ARBA00022853"/>
    </source>
</evidence>
<accession>A0A9D4GPB7</accession>
<dbReference type="FunFam" id="2.10.110.20:FF:000001">
    <property type="entry name" value="lysine-specific demethylase 6A isoform X2"/>
    <property type="match status" value="1"/>
</dbReference>
<keyword evidence="9" id="KW-0539">Nucleus</keyword>
<dbReference type="EMBL" id="JAIWYP010000005">
    <property type="protein sequence ID" value="KAH3820512.1"/>
    <property type="molecule type" value="Genomic_DNA"/>
</dbReference>
<feature type="domain" description="Lysine-specific demethylase 6A/B-like GATA-like" evidence="12">
    <location>
        <begin position="64"/>
        <end position="121"/>
    </location>
</feature>
<evidence type="ECO:0000259" key="12">
    <source>
        <dbReference type="Pfam" id="PF21326"/>
    </source>
</evidence>
<evidence type="ECO:0000313" key="14">
    <source>
        <dbReference type="Proteomes" id="UP000828390"/>
    </source>
</evidence>
<keyword evidence="5" id="KW-0156">Chromatin regulator</keyword>
<dbReference type="InterPro" id="IPR046941">
    <property type="entry name" value="KDM6_GATAL_sf"/>
</dbReference>
<dbReference type="GO" id="GO:0044666">
    <property type="term" value="C:MLL3/4 complex"/>
    <property type="evidence" value="ECO:0007669"/>
    <property type="project" value="TreeGrafter"/>
</dbReference>
<dbReference type="GO" id="GO:0046872">
    <property type="term" value="F:metal ion binding"/>
    <property type="evidence" value="ECO:0007669"/>
    <property type="project" value="UniProtKB-KW"/>
</dbReference>
<keyword evidence="7" id="KW-0560">Oxidoreductase</keyword>
<keyword evidence="4" id="KW-0862">Zinc</keyword>
<evidence type="ECO:0000256" key="2">
    <source>
        <dbReference type="ARBA" id="ARBA00004123"/>
    </source>
</evidence>
<keyword evidence="14" id="KW-1185">Reference proteome</keyword>
<dbReference type="InterPro" id="IPR051630">
    <property type="entry name" value="Corepressor-Demethylase"/>
</dbReference>
<dbReference type="GO" id="GO:0010468">
    <property type="term" value="P:regulation of gene expression"/>
    <property type="evidence" value="ECO:0007669"/>
    <property type="project" value="TreeGrafter"/>
</dbReference>
<evidence type="ECO:0000256" key="9">
    <source>
        <dbReference type="ARBA" id="ARBA00023242"/>
    </source>
</evidence>
<dbReference type="PANTHER" id="PTHR14017">
    <property type="entry name" value="LYSINE-SPECIFIC DEMETHYLASE"/>
    <property type="match status" value="1"/>
</dbReference>
<reference evidence="13" key="2">
    <citation type="submission" date="2020-11" db="EMBL/GenBank/DDBJ databases">
        <authorList>
            <person name="McCartney M.A."/>
            <person name="Auch B."/>
            <person name="Kono T."/>
            <person name="Mallez S."/>
            <person name="Becker A."/>
            <person name="Gohl D.M."/>
            <person name="Silverstein K.A.T."/>
            <person name="Koren S."/>
            <person name="Bechman K.B."/>
            <person name="Herman A."/>
            <person name="Abrahante J.E."/>
            <person name="Garbe J."/>
        </authorList>
    </citation>
    <scope>NUCLEOTIDE SEQUENCE</scope>
    <source>
        <strain evidence="13">Duluth1</strain>
        <tissue evidence="13">Whole animal</tissue>
    </source>
</reference>
<evidence type="ECO:0000256" key="1">
    <source>
        <dbReference type="ARBA" id="ARBA00001954"/>
    </source>
</evidence>
<sequence length="143" mass="16730">MTTRQLQMGLERYEFNKLQNYKSIVPITDQKLFDLLKSTLMSSLRNIQFTMDFVTDMGLDIKWHGRVEGEAAHYCNVCEVEVFNIPFVEEQESKFVVHCQGCSVKMQPKLEGFVDLNQHRLEDLIAIYNSFTIQLPARQINTY</sequence>
<protein>
    <submittedName>
        <fullName evidence="13">Uncharacterized protein</fullName>
    </submittedName>
</protein>
<evidence type="ECO:0000256" key="3">
    <source>
        <dbReference type="ARBA" id="ARBA00022723"/>
    </source>
</evidence>
<dbReference type="Gene3D" id="2.10.110.20">
    <property type="match status" value="1"/>
</dbReference>
<name>A0A9D4GPB7_DREPO</name>
<comment type="caution">
    <text evidence="13">The sequence shown here is derived from an EMBL/GenBank/DDBJ whole genome shotgun (WGS) entry which is preliminary data.</text>
</comment>
<evidence type="ECO:0000256" key="6">
    <source>
        <dbReference type="ARBA" id="ARBA00022964"/>
    </source>
</evidence>
<comment type="subcellular location">
    <subcellularLocation>
        <location evidence="2">Nucleus</location>
    </subcellularLocation>
</comment>
<keyword evidence="3" id="KW-0479">Metal-binding</keyword>
<organism evidence="13 14">
    <name type="scientific">Dreissena polymorpha</name>
    <name type="common">Zebra mussel</name>
    <name type="synonym">Mytilus polymorpha</name>
    <dbReference type="NCBI Taxonomy" id="45954"/>
    <lineage>
        <taxon>Eukaryota</taxon>
        <taxon>Metazoa</taxon>
        <taxon>Spiralia</taxon>
        <taxon>Lophotrochozoa</taxon>
        <taxon>Mollusca</taxon>
        <taxon>Bivalvia</taxon>
        <taxon>Autobranchia</taxon>
        <taxon>Heteroconchia</taxon>
        <taxon>Euheterodonta</taxon>
        <taxon>Imparidentia</taxon>
        <taxon>Neoheterodontei</taxon>
        <taxon>Myida</taxon>
        <taxon>Dreissenoidea</taxon>
        <taxon>Dreissenidae</taxon>
        <taxon>Dreissena</taxon>
    </lineage>
</organism>
<gene>
    <name evidence="13" type="ORF">DPMN_122256</name>
</gene>
<dbReference type="GO" id="GO:0071558">
    <property type="term" value="F:histone H3K27me2/H3K27me3 demethylase activity"/>
    <property type="evidence" value="ECO:0007669"/>
    <property type="project" value="TreeGrafter"/>
</dbReference>
<dbReference type="AlphaFoldDB" id="A0A9D4GPB7"/>
<dbReference type="Pfam" id="PF21322">
    <property type="entry name" value="KDM6_C-hel"/>
    <property type="match status" value="1"/>
</dbReference>
<comment type="cofactor">
    <cofactor evidence="1">
        <name>Fe(2+)</name>
        <dbReference type="ChEBI" id="CHEBI:29033"/>
    </cofactor>
</comment>
<dbReference type="Proteomes" id="UP000828390">
    <property type="component" value="Unassembled WGS sequence"/>
</dbReference>
<dbReference type="GO" id="GO:0031490">
    <property type="term" value="F:chromatin DNA binding"/>
    <property type="evidence" value="ECO:0007669"/>
    <property type="project" value="TreeGrafter"/>
</dbReference>
<keyword evidence="8" id="KW-0408">Iron</keyword>
<evidence type="ECO:0000259" key="11">
    <source>
        <dbReference type="Pfam" id="PF21322"/>
    </source>
</evidence>
<feature type="domain" description="Lysine-specific demethylase 6A/B-like C-terminal helical" evidence="11">
    <location>
        <begin position="5"/>
        <end position="27"/>
    </location>
</feature>
<evidence type="ECO:0000256" key="10">
    <source>
        <dbReference type="ARBA" id="ARBA00034483"/>
    </source>
</evidence>
<evidence type="ECO:0000256" key="8">
    <source>
        <dbReference type="ARBA" id="ARBA00023004"/>
    </source>
</evidence>
<evidence type="ECO:0000256" key="7">
    <source>
        <dbReference type="ARBA" id="ARBA00023002"/>
    </source>
</evidence>
<dbReference type="InterPro" id="IPR048562">
    <property type="entry name" value="KDM6A_B-like_C-hel"/>
</dbReference>